<keyword evidence="6" id="KW-0851">Voltage-gated channel</keyword>
<reference evidence="12" key="1">
    <citation type="submission" date="2023-10" db="EMBL/GenBank/DDBJ databases">
        <authorList>
            <person name="Chen Y."/>
            <person name="Shah S."/>
            <person name="Dougan E. K."/>
            <person name="Thang M."/>
            <person name="Chan C."/>
        </authorList>
    </citation>
    <scope>NUCLEOTIDE SEQUENCE [LARGE SCALE GENOMIC DNA]</scope>
</reference>
<dbReference type="InterPro" id="IPR002048">
    <property type="entry name" value="EF_hand_dom"/>
</dbReference>
<name>A0ABN9YBQ8_9DINO</name>
<evidence type="ECO:0000256" key="2">
    <source>
        <dbReference type="ARBA" id="ARBA00009286"/>
    </source>
</evidence>
<dbReference type="InterPro" id="IPR011992">
    <property type="entry name" value="EF-hand-dom_pair"/>
</dbReference>
<evidence type="ECO:0000313" key="12">
    <source>
        <dbReference type="EMBL" id="CAK0910182.1"/>
    </source>
</evidence>
<keyword evidence="6" id="KW-0406">Ion transport</keyword>
<sequence length="644" mass="69521">MPYLRAFFLVSGDPVLRREVVSCLRLMPEFLKVLLLLATFVLLSAWLGAVLFTIDGPEGSYFTNFAVSLWSLMALLATNNFPDIMMKGYTTNRAYGIFFTAYLVLGLFLLLQMVIAVVYNSYIRQREADLKLQAARRQHLLAEAFGALDSSGRGWLESGDLDALLAALGEESGVHLRDEARRALVFAVLDADGSGRVEPGEFGGLVRVLGLRFEPERRPWLEASMPELWSRCGCDRLGEILGGRRLELAIDGILVASVCVTFVQTWPLLIGSEDQRLNEFTLDNVVDLAVTTVFLMELVLKIAILGWHTYWVSWKNRFDAVVTVAAVGALGYVVIPNGYNDYMLVRSVVLLRLFRLLRLLADVPAFATVLAAMAAVGPGARRVLPLLLCVMMAFAVLGCDIFGGCITNDPGISQASPLSGTSFGQNGYYALNFNDRPGGIVTLFACLVMNNWNVYVEGFAAASGPGAYAFFTVWWVVGNLLGLNLVTSVVLDAFVDRWGAMHSGEVPALELAGPHGVAFDAGVVSGTRTGLSGRWTVRAGPGPASGFAAAPGELRRMLEPSRVREPPREALQKGLAFERPRPSGRWEEASTSGPELASSPPPPAEEVVPTSFGQELAPPGRTAAYCRREAAGAPPGAAPPADAA</sequence>
<evidence type="ECO:0000256" key="1">
    <source>
        <dbReference type="ARBA" id="ARBA00004141"/>
    </source>
</evidence>
<feature type="transmembrane region" description="Helical" evidence="10">
    <location>
        <begin position="33"/>
        <end position="54"/>
    </location>
</feature>
<dbReference type="Gene3D" id="1.20.120.350">
    <property type="entry name" value="Voltage-gated potassium channels. Chain C"/>
    <property type="match status" value="1"/>
</dbReference>
<dbReference type="InterPro" id="IPR018247">
    <property type="entry name" value="EF_Hand_1_Ca_BS"/>
</dbReference>
<dbReference type="Gene3D" id="1.10.238.10">
    <property type="entry name" value="EF-hand"/>
    <property type="match status" value="1"/>
</dbReference>
<evidence type="ECO:0000256" key="7">
    <source>
        <dbReference type="ARBA" id="ARBA00022989"/>
    </source>
</evidence>
<dbReference type="PROSITE" id="PS00018">
    <property type="entry name" value="EF_HAND_1"/>
    <property type="match status" value="1"/>
</dbReference>
<feature type="compositionally biased region" description="Basic and acidic residues" evidence="9">
    <location>
        <begin position="559"/>
        <end position="588"/>
    </location>
</feature>
<dbReference type="Proteomes" id="UP001189429">
    <property type="component" value="Unassembled WGS sequence"/>
</dbReference>
<dbReference type="InterPro" id="IPR044581">
    <property type="entry name" value="TPC1_plant"/>
</dbReference>
<keyword evidence="8 10" id="KW-0472">Membrane</keyword>
<evidence type="ECO:0000256" key="10">
    <source>
        <dbReference type="SAM" id="Phobius"/>
    </source>
</evidence>
<proteinExistence type="inferred from homology"/>
<dbReference type="InterPro" id="IPR005821">
    <property type="entry name" value="Ion_trans_dom"/>
</dbReference>
<feature type="transmembrane region" description="Helical" evidence="10">
    <location>
        <begin position="94"/>
        <end position="119"/>
    </location>
</feature>
<comment type="similarity">
    <text evidence="2">Belongs to the calcium channel alpha-1 subunit (TC 1.A.1.11) family. Two pore calcium channel subfamily.</text>
</comment>
<gene>
    <name evidence="12" type="ORF">PCOR1329_LOCUS84420</name>
</gene>
<feature type="transmembrane region" description="Helical" evidence="10">
    <location>
        <begin position="355"/>
        <end position="376"/>
    </location>
</feature>
<dbReference type="SUPFAM" id="SSF47473">
    <property type="entry name" value="EF-hand"/>
    <property type="match status" value="1"/>
</dbReference>
<organism evidence="12 13">
    <name type="scientific">Prorocentrum cordatum</name>
    <dbReference type="NCBI Taxonomy" id="2364126"/>
    <lineage>
        <taxon>Eukaryota</taxon>
        <taxon>Sar</taxon>
        <taxon>Alveolata</taxon>
        <taxon>Dinophyceae</taxon>
        <taxon>Prorocentrales</taxon>
        <taxon>Prorocentraceae</taxon>
        <taxon>Prorocentrum</taxon>
    </lineage>
</organism>
<keyword evidence="5" id="KW-0106">Calcium</keyword>
<comment type="subunit">
    <text evidence="3">Homodimer.</text>
</comment>
<dbReference type="Pfam" id="PF00520">
    <property type="entry name" value="Ion_trans"/>
    <property type="match status" value="2"/>
</dbReference>
<evidence type="ECO:0000256" key="5">
    <source>
        <dbReference type="ARBA" id="ARBA00022837"/>
    </source>
</evidence>
<evidence type="ECO:0000259" key="11">
    <source>
        <dbReference type="PROSITE" id="PS50222"/>
    </source>
</evidence>
<dbReference type="EMBL" id="CAUYUJ010022338">
    <property type="protein sequence ID" value="CAK0910182.1"/>
    <property type="molecule type" value="Genomic_DNA"/>
</dbReference>
<evidence type="ECO:0000256" key="3">
    <source>
        <dbReference type="ARBA" id="ARBA00011738"/>
    </source>
</evidence>
<dbReference type="PANTHER" id="PTHR46988:SF4">
    <property type="entry name" value="ION TRANSPORT DOMAIN-CONTAINING PROTEIN"/>
    <property type="match status" value="1"/>
</dbReference>
<keyword evidence="7 10" id="KW-1133">Transmembrane helix</keyword>
<evidence type="ECO:0000256" key="6">
    <source>
        <dbReference type="ARBA" id="ARBA00022882"/>
    </source>
</evidence>
<protein>
    <recommendedName>
        <fullName evidence="11">EF-hand domain-containing protein</fullName>
    </recommendedName>
</protein>
<feature type="transmembrane region" description="Helical" evidence="10">
    <location>
        <begin position="383"/>
        <end position="403"/>
    </location>
</feature>
<feature type="transmembrane region" description="Helical" evidence="10">
    <location>
        <begin position="61"/>
        <end position="82"/>
    </location>
</feature>
<dbReference type="PROSITE" id="PS50222">
    <property type="entry name" value="EF_HAND_2"/>
    <property type="match status" value="1"/>
</dbReference>
<feature type="transmembrane region" description="Helical" evidence="10">
    <location>
        <begin position="248"/>
        <end position="269"/>
    </location>
</feature>
<evidence type="ECO:0000313" key="13">
    <source>
        <dbReference type="Proteomes" id="UP001189429"/>
    </source>
</evidence>
<dbReference type="PANTHER" id="PTHR46988">
    <property type="entry name" value="TWO PORE CALCIUM CHANNEL PROTEIN 1"/>
    <property type="match status" value="1"/>
</dbReference>
<feature type="compositionally biased region" description="Low complexity" evidence="9">
    <location>
        <begin position="631"/>
        <end position="644"/>
    </location>
</feature>
<comment type="caution">
    <text evidence="12">The sequence shown here is derived from an EMBL/GenBank/DDBJ whole genome shotgun (WGS) entry which is preliminary data.</text>
</comment>
<feature type="non-terminal residue" evidence="12">
    <location>
        <position position="644"/>
    </location>
</feature>
<evidence type="ECO:0000256" key="9">
    <source>
        <dbReference type="SAM" id="MobiDB-lite"/>
    </source>
</evidence>
<feature type="region of interest" description="Disordered" evidence="9">
    <location>
        <begin position="559"/>
        <end position="644"/>
    </location>
</feature>
<feature type="transmembrane region" description="Helical" evidence="10">
    <location>
        <begin position="318"/>
        <end position="335"/>
    </location>
</feature>
<keyword evidence="4 10" id="KW-0812">Transmembrane</keyword>
<accession>A0ABN9YBQ8</accession>
<keyword evidence="6" id="KW-0407">Ion channel</keyword>
<feature type="domain" description="EF-hand" evidence="11">
    <location>
        <begin position="177"/>
        <end position="212"/>
    </location>
</feature>
<evidence type="ECO:0000256" key="8">
    <source>
        <dbReference type="ARBA" id="ARBA00023136"/>
    </source>
</evidence>
<feature type="transmembrane region" description="Helical" evidence="10">
    <location>
        <begin position="289"/>
        <end position="311"/>
    </location>
</feature>
<dbReference type="InterPro" id="IPR027359">
    <property type="entry name" value="Volt_channel_dom_sf"/>
</dbReference>
<dbReference type="SUPFAM" id="SSF81324">
    <property type="entry name" value="Voltage-gated potassium channels"/>
    <property type="match status" value="2"/>
</dbReference>
<dbReference type="Gene3D" id="1.10.287.70">
    <property type="match status" value="2"/>
</dbReference>
<keyword evidence="6" id="KW-0813">Transport</keyword>
<comment type="subcellular location">
    <subcellularLocation>
        <location evidence="1">Membrane</location>
        <topology evidence="1">Multi-pass membrane protein</topology>
    </subcellularLocation>
</comment>
<evidence type="ECO:0000256" key="4">
    <source>
        <dbReference type="ARBA" id="ARBA00022692"/>
    </source>
</evidence>
<keyword evidence="13" id="KW-1185">Reference proteome</keyword>